<organism evidence="2 3">
    <name type="scientific">Rhodoferax mekongensis</name>
    <dbReference type="NCBI Taxonomy" id="3068341"/>
    <lineage>
        <taxon>Bacteria</taxon>
        <taxon>Pseudomonadati</taxon>
        <taxon>Pseudomonadota</taxon>
        <taxon>Betaproteobacteria</taxon>
        <taxon>Burkholderiales</taxon>
        <taxon>Comamonadaceae</taxon>
        <taxon>Rhodoferax</taxon>
    </lineage>
</organism>
<feature type="chain" id="PRO_5045348269" evidence="1">
    <location>
        <begin position="22"/>
        <end position="76"/>
    </location>
</feature>
<evidence type="ECO:0000313" key="2">
    <source>
        <dbReference type="EMBL" id="WNO04787.1"/>
    </source>
</evidence>
<dbReference type="RefSeq" id="WP_313867613.1">
    <property type="nucleotide sequence ID" value="NZ_CP132507.1"/>
</dbReference>
<protein>
    <submittedName>
        <fullName evidence="2">DUF1161 domain-containing protein</fullName>
    </submittedName>
</protein>
<dbReference type="Pfam" id="PF06649">
    <property type="entry name" value="DUF1161"/>
    <property type="match status" value="1"/>
</dbReference>
<name>A0ABZ0B1H8_9BURK</name>
<proteinExistence type="predicted"/>
<keyword evidence="1" id="KW-0732">Signal</keyword>
<accession>A0ABZ0B1H8</accession>
<reference evidence="2 3" key="1">
    <citation type="submission" date="2023-08" db="EMBL/GenBank/DDBJ databases">
        <title>Rhodoferax potami sp. nov. and Rhodoferax mekongensis sp. nov., isolated from the Mekong River in Thailand.</title>
        <authorList>
            <person name="Kitikhun S."/>
            <person name="Charoenyingcharoen P."/>
            <person name="Siriarchawattana P."/>
            <person name="Likhitrattanapisal S."/>
            <person name="Nilsakha T."/>
            <person name="Chanpet A."/>
            <person name="Rattanawaree P."/>
            <person name="Ingsriswang S."/>
        </authorList>
    </citation>
    <scope>NUCLEOTIDE SEQUENCE [LARGE SCALE GENOMIC DNA]</scope>
    <source>
        <strain evidence="2 3">TBRC 17307</strain>
    </source>
</reference>
<keyword evidence="3" id="KW-1185">Reference proteome</keyword>
<evidence type="ECO:0000256" key="1">
    <source>
        <dbReference type="SAM" id="SignalP"/>
    </source>
</evidence>
<dbReference type="Proteomes" id="UP001302257">
    <property type="component" value="Chromosome"/>
</dbReference>
<dbReference type="EMBL" id="CP132507">
    <property type="protein sequence ID" value="WNO04787.1"/>
    <property type="molecule type" value="Genomic_DNA"/>
</dbReference>
<feature type="signal peptide" evidence="1">
    <location>
        <begin position="1"/>
        <end position="21"/>
    </location>
</feature>
<sequence>MKKTVCPSVLALCLLSANAWAAKDCEVLKTELNAKIESHGAKNFTLDVVDRDADSGKKRVVGTCEAGKKKIVYTRN</sequence>
<evidence type="ECO:0000313" key="3">
    <source>
        <dbReference type="Proteomes" id="UP001302257"/>
    </source>
</evidence>
<gene>
    <name evidence="2" type="ORF">RAN89_18150</name>
</gene>
<dbReference type="InterPro" id="IPR010595">
    <property type="entry name" value="DUF1161"/>
</dbReference>